<evidence type="ECO:0000259" key="1">
    <source>
        <dbReference type="Pfam" id="PF13401"/>
    </source>
</evidence>
<reference evidence="2 3" key="1">
    <citation type="submission" date="2019-04" db="EMBL/GenBank/DDBJ databases">
        <title>Isolation and identification of Cellulomonas shaoxiangyii sp. Nov. isolated from feces of the Tibetan antelopes (Pantholops hodgsonii) in the Qinghai-Tibet plateau of China.</title>
        <authorList>
            <person name="Tian Z."/>
        </authorList>
    </citation>
    <scope>NUCLEOTIDE SEQUENCE [LARGE SCALE GENOMIC DNA]</scope>
    <source>
        <strain evidence="2 3">Z28</strain>
    </source>
</reference>
<dbReference type="InterPro" id="IPR027417">
    <property type="entry name" value="P-loop_NTPase"/>
</dbReference>
<dbReference type="KEGG" id="celz:E5225_15395"/>
<organism evidence="2 3">
    <name type="scientific">Cellulomonas shaoxiangyii</name>
    <dbReference type="NCBI Taxonomy" id="2566013"/>
    <lineage>
        <taxon>Bacteria</taxon>
        <taxon>Bacillati</taxon>
        <taxon>Actinomycetota</taxon>
        <taxon>Actinomycetes</taxon>
        <taxon>Micrococcales</taxon>
        <taxon>Cellulomonadaceae</taxon>
        <taxon>Cellulomonas</taxon>
    </lineage>
</organism>
<dbReference type="EMBL" id="CP039291">
    <property type="protein sequence ID" value="QCB94734.1"/>
    <property type="molecule type" value="Genomic_DNA"/>
</dbReference>
<gene>
    <name evidence="2" type="ORF">E5225_15395</name>
</gene>
<dbReference type="Pfam" id="PF13401">
    <property type="entry name" value="AAA_22"/>
    <property type="match status" value="1"/>
</dbReference>
<feature type="domain" description="ORC1/DEAH AAA+ ATPase" evidence="1">
    <location>
        <begin position="95"/>
        <end position="238"/>
    </location>
</feature>
<accession>A0A4P7SP40</accession>
<name>A0A4P7SP40_9CELL</name>
<dbReference type="InterPro" id="IPR049945">
    <property type="entry name" value="AAA_22"/>
</dbReference>
<evidence type="ECO:0000313" key="2">
    <source>
        <dbReference type="EMBL" id="QCB94734.1"/>
    </source>
</evidence>
<dbReference type="RefSeq" id="WP_135972008.1">
    <property type="nucleotide sequence ID" value="NZ_CP039291.1"/>
</dbReference>
<dbReference type="Proteomes" id="UP000296469">
    <property type="component" value="Chromosome"/>
</dbReference>
<protein>
    <submittedName>
        <fullName evidence="2">ATP/GTP-binding protein</fullName>
    </submittedName>
</protein>
<evidence type="ECO:0000313" key="3">
    <source>
        <dbReference type="Proteomes" id="UP000296469"/>
    </source>
</evidence>
<dbReference type="AlphaFoldDB" id="A0A4P7SP40"/>
<keyword evidence="3" id="KW-1185">Reference proteome</keyword>
<sequence length="355" mass="39611">MTNRWAAWLSRNGTESFHLARKEGWDAFVNAAARDPLERLDRRQLAALTAEEREDYDEARMVWNANLPTVRTPQMIDAYSVFEQVMASSRRDGDRQRGSVVFDAEAGRGKTTTVTRFARDLHRRIYRREGPVTAEGHQRLPVAFIPLSAGMTLKGLNQKILEFYGHPAATRSSTTTSLGALAVDCVLSCQTRLIVIDDLHFIDFRHRHGIEVSNHLKWLANEMPATFIYVGIQLAEKRFFDDGLAGEQAVYAQTSRRATRCSLSAFHLNSDAGYQVWVKTLRAFEDGIVLADAHPGMLTDHAREIFRRTQGNIASLTNLIDRACYLAIATGTEAIDADILAAVTTDNAATISAAR</sequence>
<dbReference type="OrthoDB" id="3337229at2"/>
<proteinExistence type="predicted"/>
<dbReference type="SUPFAM" id="SSF52540">
    <property type="entry name" value="P-loop containing nucleoside triphosphate hydrolases"/>
    <property type="match status" value="1"/>
</dbReference>
<dbReference type="GO" id="GO:0016887">
    <property type="term" value="F:ATP hydrolysis activity"/>
    <property type="evidence" value="ECO:0007669"/>
    <property type="project" value="InterPro"/>
</dbReference>